<evidence type="ECO:0000313" key="1">
    <source>
        <dbReference type="Proteomes" id="UP000035681"/>
    </source>
</evidence>
<protein>
    <submittedName>
        <fullName evidence="2 3">RING-type domain-containing protein</fullName>
    </submittedName>
</protein>
<dbReference type="Gene3D" id="3.30.40.10">
    <property type="entry name" value="Zinc/RING finger domain, C3HC4 (zinc finger)"/>
    <property type="match status" value="1"/>
</dbReference>
<evidence type="ECO:0000313" key="3">
    <source>
        <dbReference type="WBParaSite" id="TCONS_00001390.p1"/>
    </source>
</evidence>
<organism evidence="2">
    <name type="scientific">Strongyloides stercoralis</name>
    <name type="common">Threadworm</name>
    <dbReference type="NCBI Taxonomy" id="6248"/>
    <lineage>
        <taxon>Eukaryota</taxon>
        <taxon>Metazoa</taxon>
        <taxon>Ecdysozoa</taxon>
        <taxon>Nematoda</taxon>
        <taxon>Chromadorea</taxon>
        <taxon>Rhabditida</taxon>
        <taxon>Tylenchina</taxon>
        <taxon>Panagrolaimomorpha</taxon>
        <taxon>Strongyloidoidea</taxon>
        <taxon>Strongyloididae</taxon>
        <taxon>Strongyloides</taxon>
    </lineage>
</organism>
<accession>A0A0K0ELG6</accession>
<dbReference type="Proteomes" id="UP000035681">
    <property type="component" value="Unplaced"/>
</dbReference>
<reference evidence="2" key="1">
    <citation type="submission" date="2015-08" db="UniProtKB">
        <authorList>
            <consortium name="WormBaseParasite"/>
        </authorList>
    </citation>
    <scope>IDENTIFICATION</scope>
</reference>
<dbReference type="WBParaSite" id="SSTP_0001031000.1">
    <property type="protein sequence ID" value="SSTP_0001031000.1"/>
    <property type="gene ID" value="SSTP_0001031000"/>
</dbReference>
<dbReference type="AlphaFoldDB" id="A0A0K0ELG6"/>
<proteinExistence type="predicted"/>
<dbReference type="STRING" id="6248.A0A0K0ELG6"/>
<dbReference type="WBParaSite" id="TCONS_00001390.p1">
    <property type="protein sequence ID" value="TCONS_00001390.p1"/>
    <property type="gene ID" value="XLOC_001279"/>
</dbReference>
<dbReference type="InterPro" id="IPR013083">
    <property type="entry name" value="Znf_RING/FYVE/PHD"/>
</dbReference>
<evidence type="ECO:0000313" key="2">
    <source>
        <dbReference type="WBParaSite" id="SSTP_0001031000.1"/>
    </source>
</evidence>
<keyword evidence="1" id="KW-1185">Reference proteome</keyword>
<name>A0A0K0ELG6_STRER</name>
<dbReference type="SUPFAM" id="SSF57850">
    <property type="entry name" value="RING/U-box"/>
    <property type="match status" value="1"/>
</dbReference>
<sequence length="292" mass="33738">MTSCSFLPNYINLITCKKCNNLFTNPVTQICGHTHCQDCLIIFTNVDGSFKSICYECGYENYYQNCMPNINIAIKSLVDSYLESGEHLKTNKNDSQIYCSTCKVPLSTNEVFTCKTCNVLQNLKYSFYCGNCGWSFHKKHEFIQVEFITSNEKDKLMQMLCDAFLSIQNNHIKLSNVQNEIILKQNSLIKLVRDSTKDFKNLIERTLEKNNQIENLSNIKSVKITNLDIISKSIHYFNEIMLLINFSLNELEKSLVPIENNYCNLKNSLSNITYSQQETDYEPPCKKNNNLC</sequence>